<feature type="domain" description="DUF4440" evidence="2">
    <location>
        <begin position="30"/>
        <end position="137"/>
    </location>
</feature>
<organism evidence="3 4">
    <name type="scientific">Bryocella elongata</name>
    <dbReference type="NCBI Taxonomy" id="863522"/>
    <lineage>
        <taxon>Bacteria</taxon>
        <taxon>Pseudomonadati</taxon>
        <taxon>Acidobacteriota</taxon>
        <taxon>Terriglobia</taxon>
        <taxon>Terriglobales</taxon>
        <taxon>Acidobacteriaceae</taxon>
        <taxon>Bryocella</taxon>
    </lineage>
</organism>
<gene>
    <name evidence="3" type="ORF">SAMN05421819_1891</name>
</gene>
<keyword evidence="1" id="KW-0732">Signal</keyword>
<protein>
    <recommendedName>
        <fullName evidence="2">DUF4440 domain-containing protein</fullName>
    </recommendedName>
</protein>
<sequence length="148" mass="16486">MRRLILLALLSFAPACLAQSNPSTATADAVLAAERLFWTNYTSANTAGLAKQFTPDFRNVEQETWDGPQVLHFVSVFFKQCTLAPVKIREPKVVFLTPTIATLTYRAIESPSCQGKTMSGDTNISTVWVLQQGQWKMHLHTEYAVPPQ</sequence>
<dbReference type="EMBL" id="FNVA01000003">
    <property type="protein sequence ID" value="SEG13067.1"/>
    <property type="molecule type" value="Genomic_DNA"/>
</dbReference>
<dbReference type="Proteomes" id="UP000236728">
    <property type="component" value="Unassembled WGS sequence"/>
</dbReference>
<evidence type="ECO:0000313" key="3">
    <source>
        <dbReference type="EMBL" id="SEG13067.1"/>
    </source>
</evidence>
<dbReference type="RefSeq" id="WP_103932821.1">
    <property type="nucleotide sequence ID" value="NZ_FNVA01000003.1"/>
</dbReference>
<dbReference type="SUPFAM" id="SSF54427">
    <property type="entry name" value="NTF2-like"/>
    <property type="match status" value="1"/>
</dbReference>
<evidence type="ECO:0000256" key="1">
    <source>
        <dbReference type="SAM" id="SignalP"/>
    </source>
</evidence>
<dbReference type="Gene3D" id="3.10.450.50">
    <property type="match status" value="1"/>
</dbReference>
<reference evidence="3 4" key="1">
    <citation type="submission" date="2016-10" db="EMBL/GenBank/DDBJ databases">
        <authorList>
            <person name="de Groot N.N."/>
        </authorList>
    </citation>
    <scope>NUCLEOTIDE SEQUENCE [LARGE SCALE GENOMIC DNA]</scope>
    <source>
        <strain evidence="3 4">DSM 22489</strain>
    </source>
</reference>
<keyword evidence="4" id="KW-1185">Reference proteome</keyword>
<dbReference type="InterPro" id="IPR027843">
    <property type="entry name" value="DUF4440"/>
</dbReference>
<feature type="signal peptide" evidence="1">
    <location>
        <begin position="1"/>
        <end position="18"/>
    </location>
</feature>
<dbReference type="InterPro" id="IPR032710">
    <property type="entry name" value="NTF2-like_dom_sf"/>
</dbReference>
<proteinExistence type="predicted"/>
<evidence type="ECO:0000313" key="4">
    <source>
        <dbReference type="Proteomes" id="UP000236728"/>
    </source>
</evidence>
<evidence type="ECO:0000259" key="2">
    <source>
        <dbReference type="Pfam" id="PF14534"/>
    </source>
</evidence>
<accession>A0A1H5XNS5</accession>
<name>A0A1H5XNS5_9BACT</name>
<dbReference type="AlphaFoldDB" id="A0A1H5XNS5"/>
<dbReference type="Pfam" id="PF14534">
    <property type="entry name" value="DUF4440"/>
    <property type="match status" value="1"/>
</dbReference>
<feature type="chain" id="PRO_5009289693" description="DUF4440 domain-containing protein" evidence="1">
    <location>
        <begin position="19"/>
        <end position="148"/>
    </location>
</feature>